<dbReference type="InterPro" id="IPR032675">
    <property type="entry name" value="LRR_dom_sf"/>
</dbReference>
<name>A0A7S2HVD3_9STRA</name>
<protein>
    <recommendedName>
        <fullName evidence="1">Helicase-associated domain-containing protein</fullName>
    </recommendedName>
</protein>
<feature type="domain" description="Helicase-associated" evidence="1">
    <location>
        <begin position="6"/>
        <end position="47"/>
    </location>
</feature>
<gene>
    <name evidence="2" type="ORF">HTAM1171_LOCUS7801</name>
</gene>
<dbReference type="Pfam" id="PF13306">
    <property type="entry name" value="LRR_5"/>
    <property type="match status" value="1"/>
</dbReference>
<dbReference type="InterPro" id="IPR026906">
    <property type="entry name" value="LRR_5"/>
</dbReference>
<sequence>MVATGDTANKSLSIWVSNQRQHYRLMQNGKTTCMTLERVDKLNKLDFAWVLKKGRAHEPRLHKKLHHSTSILEGNNSLHTQHTLLTDPRMSSALIPQKTFLYTGHEDEEIPKDVIHVEVHSSVTSIGDCAFIDCKSLISVTLPPSVTSIGKEAFYN</sequence>
<reference evidence="2" key="1">
    <citation type="submission" date="2021-01" db="EMBL/GenBank/DDBJ databases">
        <authorList>
            <person name="Corre E."/>
            <person name="Pelletier E."/>
            <person name="Niang G."/>
            <person name="Scheremetjew M."/>
            <person name="Finn R."/>
            <person name="Kale V."/>
            <person name="Holt S."/>
            <person name="Cochrane G."/>
            <person name="Meng A."/>
            <person name="Brown T."/>
            <person name="Cohen L."/>
        </authorList>
    </citation>
    <scope>NUCLEOTIDE SEQUENCE</scope>
    <source>
        <strain evidence="2">CCMP826</strain>
    </source>
</reference>
<dbReference type="Gene3D" id="3.80.10.10">
    <property type="entry name" value="Ribonuclease Inhibitor"/>
    <property type="match status" value="1"/>
</dbReference>
<dbReference type="InterPro" id="IPR005114">
    <property type="entry name" value="Helicase_assoc"/>
</dbReference>
<proteinExistence type="predicted"/>
<evidence type="ECO:0000259" key="1">
    <source>
        <dbReference type="Pfam" id="PF03457"/>
    </source>
</evidence>
<dbReference type="AlphaFoldDB" id="A0A7S2HVD3"/>
<dbReference type="Pfam" id="PF03457">
    <property type="entry name" value="HA"/>
    <property type="match status" value="1"/>
</dbReference>
<accession>A0A7S2HVD3</accession>
<dbReference type="EMBL" id="HBGV01012777">
    <property type="protein sequence ID" value="CAD9501468.1"/>
    <property type="molecule type" value="Transcribed_RNA"/>
</dbReference>
<evidence type="ECO:0000313" key="2">
    <source>
        <dbReference type="EMBL" id="CAD9501468.1"/>
    </source>
</evidence>
<organism evidence="2">
    <name type="scientific">Helicotheca tamesis</name>
    <dbReference type="NCBI Taxonomy" id="374047"/>
    <lineage>
        <taxon>Eukaryota</taxon>
        <taxon>Sar</taxon>
        <taxon>Stramenopiles</taxon>
        <taxon>Ochrophyta</taxon>
        <taxon>Bacillariophyta</taxon>
        <taxon>Mediophyceae</taxon>
        <taxon>Lithodesmiophycidae</taxon>
        <taxon>Lithodesmiales</taxon>
        <taxon>Lithodesmiaceae</taxon>
        <taxon>Helicotheca</taxon>
    </lineage>
</organism>